<evidence type="ECO:0000256" key="1">
    <source>
        <dbReference type="ARBA" id="ARBA00022723"/>
    </source>
</evidence>
<protein>
    <recommendedName>
        <fullName evidence="6">L-arabinose isomerase</fullName>
        <ecNumber evidence="6">5.3.1.4</ecNumber>
    </recommendedName>
</protein>
<dbReference type="SUPFAM" id="SSF50443">
    <property type="entry name" value="FucI/AraA C-terminal domain-like"/>
    <property type="match status" value="1"/>
</dbReference>
<dbReference type="EC" id="5.3.1.4" evidence="6"/>
<feature type="binding site" evidence="6">
    <location>
        <position position="300"/>
    </location>
    <ligand>
        <name>Mn(2+)</name>
        <dbReference type="ChEBI" id="CHEBI:29035"/>
    </ligand>
</feature>
<dbReference type="GO" id="GO:0030145">
    <property type="term" value="F:manganese ion binding"/>
    <property type="evidence" value="ECO:0007669"/>
    <property type="project" value="UniProtKB-UniRule"/>
</dbReference>
<feature type="binding site" evidence="6">
    <location>
        <position position="344"/>
    </location>
    <ligand>
        <name>Mn(2+)</name>
        <dbReference type="ChEBI" id="CHEBI:29035"/>
    </ligand>
</feature>
<dbReference type="InterPro" id="IPR024664">
    <property type="entry name" value="Ara_Isoase_C"/>
</dbReference>
<evidence type="ECO:0000256" key="2">
    <source>
        <dbReference type="ARBA" id="ARBA00022935"/>
    </source>
</evidence>
<dbReference type="InterPro" id="IPR055389">
    <property type="entry name" value="AraA_N"/>
</dbReference>
<evidence type="ECO:0000259" key="9">
    <source>
        <dbReference type="Pfam" id="PF24856"/>
    </source>
</evidence>
<sequence length="495" mass="53722">MKPQIWFLTGSQHLYGPETLQQVADQSAEIQRTLAAGLGAELVSRPVLTDSGAIKQVMLDANADPRVIGVIAWMHTFSPAKMWISGLDALRKPLLHLHTQHNISLPWESIDMDFMNLNQAAHGDREFGFIQARLGVPRKTVAGHVSDPAVAARIDGWAKAAAGLQRLRTLRLARFGDNMRDVAVTEGDKVEAELRFGVSVNTYGVNDLVAVVDAVDEKTVDDLVTEYADLYELDPELAKGGARHDSLRYGARIEAGLRQFLTEGGFGAFTTNFEDLGGLRQLPGLAVQRLMADGYGFGGEGDWKTSALLAAVKAMGAGSDRGTSFMEDYTYHFGPGEPKILGAHMLEVCPTIASGRPRVEIHPLGIGGREDPVRMVFDAAPGPGVVIGLADLGDRFRLVANVIEVVTPDEPLPNLPVARAVWKPAPSLSTSAECWLTAGGPHHTVLTQAVGAEVLRDFATMAQTELLLIEDRTTTDDFADRVRWNQAYHRLARPL</sequence>
<comment type="caution">
    <text evidence="10">The sequence shown here is derived from an EMBL/GenBank/DDBJ whole genome shotgun (WGS) entry which is preliminary data.</text>
</comment>
<evidence type="ECO:0000256" key="6">
    <source>
        <dbReference type="HAMAP-Rule" id="MF_00519"/>
    </source>
</evidence>
<keyword evidence="1 6" id="KW-0479">Metal-binding</keyword>
<evidence type="ECO:0000259" key="8">
    <source>
        <dbReference type="Pfam" id="PF11762"/>
    </source>
</evidence>
<dbReference type="InterPro" id="IPR055390">
    <property type="entry name" value="AraA_central"/>
</dbReference>
<dbReference type="Gene3D" id="3.40.50.10940">
    <property type="match status" value="1"/>
</dbReference>
<keyword evidence="4 6" id="KW-0413">Isomerase</keyword>
<dbReference type="RefSeq" id="WP_185044493.1">
    <property type="nucleotide sequence ID" value="NZ_BAABFG010000005.1"/>
</dbReference>
<keyword evidence="2 6" id="KW-0054">Arabinose catabolism</keyword>
<dbReference type="InterPro" id="IPR003762">
    <property type="entry name" value="Lara_isomerase"/>
</dbReference>
<keyword evidence="11" id="KW-1185">Reference proteome</keyword>
<accession>A0A7W7H5C7</accession>
<dbReference type="UniPathway" id="UPA00145">
    <property type="reaction ID" value="UER00565"/>
</dbReference>
<dbReference type="GO" id="GO:0005829">
    <property type="term" value="C:cytosol"/>
    <property type="evidence" value="ECO:0007669"/>
    <property type="project" value="TreeGrafter"/>
</dbReference>
<comment type="pathway">
    <text evidence="6">Carbohydrate degradation; L-arabinose degradation via L-ribulose; D-xylulose 5-phosphate from L-arabinose (bacterial route): step 1/3.</text>
</comment>
<comment type="cofactor">
    <cofactor evidence="6">
        <name>Mn(2+)</name>
        <dbReference type="ChEBI" id="CHEBI:29035"/>
    </cofactor>
    <text evidence="6">Binds 1 Mn(2+) ion per subunit.</text>
</comment>
<feature type="domain" description="L-arabinose isomerase C-terminal" evidence="8">
    <location>
        <begin position="322"/>
        <end position="465"/>
    </location>
</feature>
<evidence type="ECO:0000313" key="10">
    <source>
        <dbReference type="EMBL" id="MBB4744320.1"/>
    </source>
</evidence>
<reference evidence="10 11" key="1">
    <citation type="submission" date="2020-08" db="EMBL/GenBank/DDBJ databases">
        <title>Sequencing the genomes of 1000 actinobacteria strains.</title>
        <authorList>
            <person name="Klenk H.-P."/>
        </authorList>
    </citation>
    <scope>NUCLEOTIDE SEQUENCE [LARGE SCALE GENOMIC DNA]</scope>
    <source>
        <strain evidence="10 11">DSM 45809</strain>
    </source>
</reference>
<dbReference type="InterPro" id="IPR004216">
    <property type="entry name" value="Fuc/Ara_isomerase_C"/>
</dbReference>
<name>A0A7W7H5C7_9ACTN</name>
<evidence type="ECO:0000259" key="7">
    <source>
        <dbReference type="Pfam" id="PF02610"/>
    </source>
</evidence>
<dbReference type="PIRSF" id="PIRSF001478">
    <property type="entry name" value="L-ara_isomerase"/>
    <property type="match status" value="1"/>
</dbReference>
<dbReference type="SUPFAM" id="SSF53743">
    <property type="entry name" value="FucI/AraA N-terminal and middle domains"/>
    <property type="match status" value="1"/>
</dbReference>
<dbReference type="Pfam" id="PF11762">
    <property type="entry name" value="Arabinose_Iso_C"/>
    <property type="match status" value="1"/>
</dbReference>
<organism evidence="10 11">
    <name type="scientific">Actinoplanes octamycinicus</name>
    <dbReference type="NCBI Taxonomy" id="135948"/>
    <lineage>
        <taxon>Bacteria</taxon>
        <taxon>Bacillati</taxon>
        <taxon>Actinomycetota</taxon>
        <taxon>Actinomycetes</taxon>
        <taxon>Micromonosporales</taxon>
        <taxon>Micromonosporaceae</taxon>
        <taxon>Actinoplanes</taxon>
    </lineage>
</organism>
<dbReference type="Pfam" id="PF02610">
    <property type="entry name" value="AraA_N"/>
    <property type="match status" value="1"/>
</dbReference>
<dbReference type="HAMAP" id="MF_00519">
    <property type="entry name" value="Arabinose_Isome"/>
    <property type="match status" value="1"/>
</dbReference>
<dbReference type="AlphaFoldDB" id="A0A7W7H5C7"/>
<comment type="catalytic activity">
    <reaction evidence="6">
        <text>beta-L-arabinopyranose = L-ribulose</text>
        <dbReference type="Rhea" id="RHEA:14821"/>
        <dbReference type="ChEBI" id="CHEBI:16880"/>
        <dbReference type="ChEBI" id="CHEBI:40886"/>
        <dbReference type="EC" id="5.3.1.4"/>
    </reaction>
</comment>
<feature type="domain" description="L-arabinose isomerase central" evidence="9">
    <location>
        <begin position="171"/>
        <end position="318"/>
    </location>
</feature>
<dbReference type="PANTHER" id="PTHR38464">
    <property type="entry name" value="L-ARABINOSE ISOMERASE"/>
    <property type="match status" value="1"/>
</dbReference>
<dbReference type="PANTHER" id="PTHR38464:SF1">
    <property type="entry name" value="L-ARABINOSE ISOMERASE"/>
    <property type="match status" value="1"/>
</dbReference>
<evidence type="ECO:0000256" key="4">
    <source>
        <dbReference type="ARBA" id="ARBA00023235"/>
    </source>
</evidence>
<gene>
    <name evidence="6" type="primary">araA</name>
    <name evidence="10" type="ORF">BJY16_007779</name>
</gene>
<evidence type="ECO:0000256" key="5">
    <source>
        <dbReference type="ARBA" id="ARBA00023277"/>
    </source>
</evidence>
<proteinExistence type="inferred from homology"/>
<dbReference type="Pfam" id="PF24856">
    <property type="entry name" value="AraA_central"/>
    <property type="match status" value="1"/>
</dbReference>
<dbReference type="EMBL" id="JACHNB010000001">
    <property type="protein sequence ID" value="MBB4744320.1"/>
    <property type="molecule type" value="Genomic_DNA"/>
</dbReference>
<feature type="binding site" evidence="6">
    <location>
        <position position="327"/>
    </location>
    <ligand>
        <name>Mn(2+)</name>
        <dbReference type="ChEBI" id="CHEBI:29035"/>
    </ligand>
</feature>
<dbReference type="NCBIfam" id="NF002795">
    <property type="entry name" value="PRK02929.1"/>
    <property type="match status" value="1"/>
</dbReference>
<keyword evidence="5 6" id="KW-0119">Carbohydrate metabolism</keyword>
<evidence type="ECO:0000256" key="3">
    <source>
        <dbReference type="ARBA" id="ARBA00023211"/>
    </source>
</evidence>
<dbReference type="Proteomes" id="UP000546162">
    <property type="component" value="Unassembled WGS sequence"/>
</dbReference>
<keyword evidence="3 6" id="KW-0464">Manganese</keyword>
<dbReference type="GO" id="GO:0008733">
    <property type="term" value="F:L-arabinose isomerase activity"/>
    <property type="evidence" value="ECO:0007669"/>
    <property type="project" value="UniProtKB-UniRule"/>
</dbReference>
<feature type="domain" description="L-arabinose isomerase N-terminal" evidence="7">
    <location>
        <begin position="4"/>
        <end position="166"/>
    </location>
</feature>
<dbReference type="GO" id="GO:0019569">
    <property type="term" value="P:L-arabinose catabolic process to D-xylulose 5-phosphate"/>
    <property type="evidence" value="ECO:0007669"/>
    <property type="project" value="UniProtKB-UniRule"/>
</dbReference>
<comment type="function">
    <text evidence="6">Catalyzes the conversion of L-arabinose to L-ribulose.</text>
</comment>
<feature type="binding site" evidence="6">
    <location>
        <position position="443"/>
    </location>
    <ligand>
        <name>Mn(2+)</name>
        <dbReference type="ChEBI" id="CHEBI:29035"/>
    </ligand>
</feature>
<evidence type="ECO:0000313" key="11">
    <source>
        <dbReference type="Proteomes" id="UP000546162"/>
    </source>
</evidence>
<dbReference type="InterPro" id="IPR009015">
    <property type="entry name" value="Fucose_isomerase_N/cen_sf"/>
</dbReference>
<dbReference type="InterPro" id="IPR038583">
    <property type="entry name" value="AraA_N_sf"/>
</dbReference>
<comment type="similarity">
    <text evidence="6">Belongs to the arabinose isomerase family.</text>
</comment>